<evidence type="ECO:0000256" key="2">
    <source>
        <dbReference type="SAM" id="SignalP"/>
    </source>
</evidence>
<feature type="signal peptide" evidence="2">
    <location>
        <begin position="1"/>
        <end position="30"/>
    </location>
</feature>
<feature type="region of interest" description="Disordered" evidence="1">
    <location>
        <begin position="538"/>
        <end position="558"/>
    </location>
</feature>
<accession>A0ABT9PDK0</accession>
<dbReference type="Pfam" id="PF05580">
    <property type="entry name" value="Peptidase_S55"/>
    <property type="match status" value="1"/>
</dbReference>
<evidence type="ECO:0000313" key="5">
    <source>
        <dbReference type="Proteomes" id="UP001235712"/>
    </source>
</evidence>
<protein>
    <recommendedName>
        <fullName evidence="3">Peptidase S55 domain-containing protein</fullName>
    </recommendedName>
</protein>
<evidence type="ECO:0000313" key="4">
    <source>
        <dbReference type="EMBL" id="MDP9830772.1"/>
    </source>
</evidence>
<feature type="chain" id="PRO_5047414174" description="Peptidase S55 domain-containing protein" evidence="2">
    <location>
        <begin position="31"/>
        <end position="577"/>
    </location>
</feature>
<comment type="caution">
    <text evidence="4">The sequence shown here is derived from an EMBL/GenBank/DDBJ whole genome shotgun (WGS) entry which is preliminary data.</text>
</comment>
<gene>
    <name evidence="4" type="ORF">J2S57_006521</name>
</gene>
<sequence>MNRSRAAGGLITAVAVSGMLVALPATSSFAAAKNCPTALPTAQVVDGLKGTGYTVERGTQAEEFTAEVLGRVTDGIAPGVDMIMAEVDSPALERAGGVWAGMSGSPVYTSDGKLIGSVSYGLAASSKIAGITPAADLLALRGGTAGTPKVAVSSARAARIARTGEVSVKVAARGFERLPVPVTVTGAAQKNGGRFLSEITKASGATVHRSTARISARAKSTPGEIFAGSNYAAALSYGDVSAVGLGTTTYVCGTTAVAFGHPFNNVGKAEYSVHPATAVYVQADPNDGPFKVGNPGGVVGTVTHDGTIGLRSTLGTTPRHTYPITTSLKKGSKTFTGKTVGVYQPVAGDVAATHLMGAIIKANGAQSGGTASLTYTITGTRDGGKKFSLSRSETYADATDIGFAAADSLYGTLVPLVEQEYETVDITGITIRGTVTSTYKPYRVTKVETRKSGRWVALKGTQKVRSGAKLPLRATLSVYRDSSKKVTVPLTVAVPKKSKGWSGSLSVGDASSVLPGAKEPNSLTSLLAQLRSTPPNDTLVSRIDVSSSKGATRSSTTRVRLNSSVNGYQKVVSVKIS</sequence>
<reference evidence="4 5" key="1">
    <citation type="submission" date="2023-07" db="EMBL/GenBank/DDBJ databases">
        <title>Sequencing the genomes of 1000 actinobacteria strains.</title>
        <authorList>
            <person name="Klenk H.-P."/>
        </authorList>
    </citation>
    <scope>NUCLEOTIDE SEQUENCE [LARGE SCALE GENOMIC DNA]</scope>
    <source>
        <strain evidence="4 5">DSM 44388</strain>
    </source>
</reference>
<dbReference type="InterPro" id="IPR008763">
    <property type="entry name" value="Peptidase_S55"/>
</dbReference>
<dbReference type="PROSITE" id="PS51494">
    <property type="entry name" value="SPOIVB"/>
    <property type="match status" value="1"/>
</dbReference>
<proteinExistence type="predicted"/>
<dbReference type="Proteomes" id="UP001235712">
    <property type="component" value="Unassembled WGS sequence"/>
</dbReference>
<name>A0ABT9PDK0_9ACTN</name>
<dbReference type="RefSeq" id="WP_307249898.1">
    <property type="nucleotide sequence ID" value="NZ_JAUSQZ010000001.1"/>
</dbReference>
<dbReference type="EMBL" id="JAUSQZ010000001">
    <property type="protein sequence ID" value="MDP9830772.1"/>
    <property type="molecule type" value="Genomic_DNA"/>
</dbReference>
<evidence type="ECO:0000256" key="1">
    <source>
        <dbReference type="SAM" id="MobiDB-lite"/>
    </source>
</evidence>
<keyword evidence="5" id="KW-1185">Reference proteome</keyword>
<feature type="domain" description="Peptidase S55" evidence="3">
    <location>
        <begin position="1"/>
        <end position="153"/>
    </location>
</feature>
<organism evidence="4 5">
    <name type="scientific">Kineosporia succinea</name>
    <dbReference type="NCBI Taxonomy" id="84632"/>
    <lineage>
        <taxon>Bacteria</taxon>
        <taxon>Bacillati</taxon>
        <taxon>Actinomycetota</taxon>
        <taxon>Actinomycetes</taxon>
        <taxon>Kineosporiales</taxon>
        <taxon>Kineosporiaceae</taxon>
        <taxon>Kineosporia</taxon>
    </lineage>
</organism>
<keyword evidence="2" id="KW-0732">Signal</keyword>
<evidence type="ECO:0000259" key="3">
    <source>
        <dbReference type="PROSITE" id="PS51494"/>
    </source>
</evidence>